<protein>
    <submittedName>
        <fullName evidence="1">Uncharacterized protein</fullName>
    </submittedName>
</protein>
<dbReference type="GeneID" id="49383016"/>
<dbReference type="KEGG" id="slx:SLAV_09755"/>
<dbReference type="InterPro" id="IPR045682">
    <property type="entry name" value="DUF6193"/>
</dbReference>
<name>A0A2K8PAQ3_STRLA</name>
<dbReference type="Proteomes" id="UP000231791">
    <property type="component" value="Chromosome"/>
</dbReference>
<dbReference type="OrthoDB" id="3378006at2"/>
<evidence type="ECO:0000313" key="1">
    <source>
        <dbReference type="EMBL" id="ATZ23819.1"/>
    </source>
</evidence>
<sequence>MSHASAGAAPYDPLRPYAPLYPDVVRAGSLRGALQAEADRAGYGLVIGTHRVPSWQLVAARVRDEDGGRRANVAMDVRLRSFRIGCRADDAARTLRGGTADPADAVGALHSWIRGDRVDELAARWPFMVARGEDHGGGGEDAVAVRWARLRDSVAWGPDGELQALVEAAFAEPRLRALSPGTSLSWLRFGRGPVPPPRHDLPMAMPAGDGRYRVRTPDGRVREAAGTAGAVALLLSLLPDGTAAPR</sequence>
<dbReference type="RefSeq" id="WP_030234684.1">
    <property type="nucleotide sequence ID" value="NZ_CP024985.1"/>
</dbReference>
<dbReference type="AlphaFoldDB" id="A0A2K8PAQ3"/>
<dbReference type="EMBL" id="CP024985">
    <property type="protein sequence ID" value="ATZ23819.1"/>
    <property type="molecule type" value="Genomic_DNA"/>
</dbReference>
<organism evidence="1 2">
    <name type="scientific">Streptomyces lavendulae subsp. lavendulae</name>
    <dbReference type="NCBI Taxonomy" id="58340"/>
    <lineage>
        <taxon>Bacteria</taxon>
        <taxon>Bacillati</taxon>
        <taxon>Actinomycetota</taxon>
        <taxon>Actinomycetes</taxon>
        <taxon>Kitasatosporales</taxon>
        <taxon>Streptomycetaceae</taxon>
        <taxon>Streptomyces</taxon>
    </lineage>
</organism>
<accession>A0A2K8PAQ3</accession>
<gene>
    <name evidence="1" type="ORF">SLAV_09755</name>
</gene>
<dbReference type="Pfam" id="PF19692">
    <property type="entry name" value="DUF6193"/>
    <property type="match status" value="1"/>
</dbReference>
<proteinExistence type="predicted"/>
<keyword evidence="2" id="KW-1185">Reference proteome</keyword>
<evidence type="ECO:0000313" key="2">
    <source>
        <dbReference type="Proteomes" id="UP000231791"/>
    </source>
</evidence>
<reference evidence="1 2" key="1">
    <citation type="submission" date="2017-11" db="EMBL/GenBank/DDBJ databases">
        <title>Complete genome sequence of Streptomyces lavendulae subsp. lavendulae CCM 3239 (formerly 'Streptomyces aureofaciens CCM 3239'), the producer of the angucycline-type antibiotic auricin.</title>
        <authorList>
            <person name="Busche T."/>
            <person name="Novakova R."/>
            <person name="Al'Dilaimi A."/>
            <person name="Homerova D."/>
            <person name="Feckova L."/>
            <person name="Rezuchova B."/>
            <person name="Mingyar E."/>
            <person name="Csolleiova D."/>
            <person name="Bekeova C."/>
            <person name="Winkler A."/>
            <person name="Sevcikova B."/>
            <person name="Kalinowski J."/>
            <person name="Kormanec J."/>
            <person name="Ruckert C."/>
        </authorList>
    </citation>
    <scope>NUCLEOTIDE SEQUENCE [LARGE SCALE GENOMIC DNA]</scope>
    <source>
        <strain evidence="1 2">CCM 3239</strain>
    </source>
</reference>